<gene>
    <name evidence="5" type="ORF">B0T10DRAFT_404360</name>
</gene>
<feature type="transmembrane region" description="Helical" evidence="4">
    <location>
        <begin position="332"/>
        <end position="355"/>
    </location>
</feature>
<feature type="transmembrane region" description="Helical" evidence="4">
    <location>
        <begin position="78"/>
        <end position="97"/>
    </location>
</feature>
<feature type="transmembrane region" description="Helical" evidence="4">
    <location>
        <begin position="166"/>
        <end position="184"/>
    </location>
</feature>
<dbReference type="SUPFAM" id="SSF103473">
    <property type="entry name" value="MFS general substrate transporter"/>
    <property type="match status" value="1"/>
</dbReference>
<keyword evidence="3" id="KW-0325">Glycoprotein</keyword>
<dbReference type="Pfam" id="PF07690">
    <property type="entry name" value="MFS_1"/>
    <property type="match status" value="1"/>
</dbReference>
<feature type="transmembrane region" description="Helical" evidence="4">
    <location>
        <begin position="109"/>
        <end position="134"/>
    </location>
</feature>
<dbReference type="PANTHER" id="PTHR11360">
    <property type="entry name" value="MONOCARBOXYLATE TRANSPORTER"/>
    <property type="match status" value="1"/>
</dbReference>
<feature type="transmembrane region" description="Helical" evidence="4">
    <location>
        <begin position="140"/>
        <end position="159"/>
    </location>
</feature>
<evidence type="ECO:0000256" key="1">
    <source>
        <dbReference type="ARBA" id="ARBA00004141"/>
    </source>
</evidence>
<evidence type="ECO:0000256" key="2">
    <source>
        <dbReference type="ARBA" id="ARBA00006727"/>
    </source>
</evidence>
<dbReference type="GO" id="GO:0016020">
    <property type="term" value="C:membrane"/>
    <property type="evidence" value="ECO:0007669"/>
    <property type="project" value="UniProtKB-SubCell"/>
</dbReference>
<dbReference type="OrthoDB" id="6499973at2759"/>
<protein>
    <submittedName>
        <fullName evidence="5">MFS transporter</fullName>
    </submittedName>
</protein>
<evidence type="ECO:0000256" key="3">
    <source>
        <dbReference type="ARBA" id="ARBA00023180"/>
    </source>
</evidence>
<organism evidence="5 6">
    <name type="scientific">Thelonectria olida</name>
    <dbReference type="NCBI Taxonomy" id="1576542"/>
    <lineage>
        <taxon>Eukaryota</taxon>
        <taxon>Fungi</taxon>
        <taxon>Dikarya</taxon>
        <taxon>Ascomycota</taxon>
        <taxon>Pezizomycotina</taxon>
        <taxon>Sordariomycetes</taxon>
        <taxon>Hypocreomycetidae</taxon>
        <taxon>Hypocreales</taxon>
        <taxon>Nectriaceae</taxon>
        <taxon>Thelonectria</taxon>
    </lineage>
</organism>
<dbReference type="Proteomes" id="UP000777438">
    <property type="component" value="Unassembled WGS sequence"/>
</dbReference>
<evidence type="ECO:0000313" key="6">
    <source>
        <dbReference type="Proteomes" id="UP000777438"/>
    </source>
</evidence>
<comment type="subcellular location">
    <subcellularLocation>
        <location evidence="1">Membrane</location>
        <topology evidence="1">Multi-pass membrane protein</topology>
    </subcellularLocation>
</comment>
<evidence type="ECO:0000313" key="5">
    <source>
        <dbReference type="EMBL" id="KAH6889140.1"/>
    </source>
</evidence>
<sequence length="463" mass="49297">MQAEVASELAAEGALGISGPNDSTSVDPIPPNGGYGWVCTLSVFLVNAHTWGINSSWAVIMAHLSLHSNHINATRHQWALVGGLSISQALIISPVVIPLSRAIGMRMTLVIGSILIFVSLLAASFATQIWHLYLSQGACFGWGMGLTYITASAALPPWFSTRRSLAVGLSTSGAGFGGLVYSLAADSAIEHFDVAWAYRILAICSLAANSTASALIKETGGRAQTETNQLSFKLRDLGRVEVLIVVFWGVATDLGYITLLYSIPSYASSIGLTPTQGSIANAMLNLGLGIGRPFIGYISDALGRINMALAMTALCTILCFGMWVPAPSFGALAAFSLLAGPLCGTFWATITPVLVEIVGLQKMASTFSIICLSLVLPTMFAESAAMQLVASDPDDAKAGSYIKTQIFVGCMFLAGTISLWLLRAWKVFATEREMSLDEELNMKKSRARVSWFTPALLFRSRCV</sequence>
<keyword evidence="4" id="KW-1133">Transmembrane helix</keyword>
<keyword evidence="4" id="KW-0812">Transmembrane</keyword>
<feature type="transmembrane region" description="Helical" evidence="4">
    <location>
        <begin position="402"/>
        <end position="422"/>
    </location>
</feature>
<name>A0A9P8W341_9HYPO</name>
<reference evidence="5 6" key="1">
    <citation type="journal article" date="2021" name="Nat. Commun.">
        <title>Genetic determinants of endophytism in the Arabidopsis root mycobiome.</title>
        <authorList>
            <person name="Mesny F."/>
            <person name="Miyauchi S."/>
            <person name="Thiergart T."/>
            <person name="Pickel B."/>
            <person name="Atanasova L."/>
            <person name="Karlsson M."/>
            <person name="Huettel B."/>
            <person name="Barry K.W."/>
            <person name="Haridas S."/>
            <person name="Chen C."/>
            <person name="Bauer D."/>
            <person name="Andreopoulos W."/>
            <person name="Pangilinan J."/>
            <person name="LaButti K."/>
            <person name="Riley R."/>
            <person name="Lipzen A."/>
            <person name="Clum A."/>
            <person name="Drula E."/>
            <person name="Henrissat B."/>
            <person name="Kohler A."/>
            <person name="Grigoriev I.V."/>
            <person name="Martin F.M."/>
            <person name="Hacquard S."/>
        </authorList>
    </citation>
    <scope>NUCLEOTIDE SEQUENCE [LARGE SCALE GENOMIC DNA]</scope>
    <source>
        <strain evidence="5 6">MPI-CAGE-CH-0241</strain>
    </source>
</reference>
<feature type="transmembrane region" description="Helical" evidence="4">
    <location>
        <begin position="279"/>
        <end position="298"/>
    </location>
</feature>
<feature type="transmembrane region" description="Helical" evidence="4">
    <location>
        <begin position="237"/>
        <end position="259"/>
    </location>
</feature>
<keyword evidence="6" id="KW-1185">Reference proteome</keyword>
<dbReference type="InterPro" id="IPR050327">
    <property type="entry name" value="Proton-linked_MCT"/>
</dbReference>
<accession>A0A9P8W341</accession>
<dbReference type="Gene3D" id="1.20.1250.20">
    <property type="entry name" value="MFS general substrate transporter like domains"/>
    <property type="match status" value="2"/>
</dbReference>
<evidence type="ECO:0000256" key="4">
    <source>
        <dbReference type="SAM" id="Phobius"/>
    </source>
</evidence>
<dbReference type="GO" id="GO:0022857">
    <property type="term" value="F:transmembrane transporter activity"/>
    <property type="evidence" value="ECO:0007669"/>
    <property type="project" value="InterPro"/>
</dbReference>
<dbReference type="EMBL" id="JAGPYM010000011">
    <property type="protein sequence ID" value="KAH6889140.1"/>
    <property type="molecule type" value="Genomic_DNA"/>
</dbReference>
<comment type="similarity">
    <text evidence="2">Belongs to the major facilitator superfamily. Monocarboxylate porter (TC 2.A.1.13) family.</text>
</comment>
<feature type="transmembrane region" description="Helical" evidence="4">
    <location>
        <begin position="196"/>
        <end position="216"/>
    </location>
</feature>
<proteinExistence type="inferred from homology"/>
<dbReference type="InterPro" id="IPR036259">
    <property type="entry name" value="MFS_trans_sf"/>
</dbReference>
<dbReference type="PANTHER" id="PTHR11360:SF315">
    <property type="entry name" value="TRANSPORTER MCH2-RELATED"/>
    <property type="match status" value="1"/>
</dbReference>
<feature type="transmembrane region" description="Helical" evidence="4">
    <location>
        <begin position="367"/>
        <end position="390"/>
    </location>
</feature>
<dbReference type="InterPro" id="IPR011701">
    <property type="entry name" value="MFS"/>
</dbReference>
<keyword evidence="4" id="KW-0472">Membrane</keyword>
<feature type="transmembrane region" description="Helical" evidence="4">
    <location>
        <begin position="305"/>
        <end position="326"/>
    </location>
</feature>
<comment type="caution">
    <text evidence="5">The sequence shown here is derived from an EMBL/GenBank/DDBJ whole genome shotgun (WGS) entry which is preliminary data.</text>
</comment>
<dbReference type="AlphaFoldDB" id="A0A9P8W341"/>